<dbReference type="CDD" id="cd00078">
    <property type="entry name" value="HECTc"/>
    <property type="match status" value="1"/>
</dbReference>
<dbReference type="UniPathway" id="UPA00143"/>
<dbReference type="Gene3D" id="3.90.1750.10">
    <property type="entry name" value="Hect, E3 ligase catalytic domains"/>
    <property type="match status" value="1"/>
</dbReference>
<dbReference type="SMART" id="SM00119">
    <property type="entry name" value="HECTc"/>
    <property type="match status" value="1"/>
</dbReference>
<evidence type="ECO:0000256" key="2">
    <source>
        <dbReference type="ARBA" id="ARBA00022786"/>
    </source>
</evidence>
<dbReference type="GO" id="GO:0009966">
    <property type="term" value="P:regulation of signal transduction"/>
    <property type="evidence" value="ECO:0007669"/>
    <property type="project" value="UniProtKB-ARBA"/>
</dbReference>
<dbReference type="GO" id="GO:0016607">
    <property type="term" value="C:nuclear speck"/>
    <property type="evidence" value="ECO:0007669"/>
    <property type="project" value="TreeGrafter"/>
</dbReference>
<dbReference type="SUPFAM" id="SSF56204">
    <property type="entry name" value="Hect, E3 ligase catalytic domain"/>
    <property type="match status" value="1"/>
</dbReference>
<dbReference type="Gene3D" id="3.30.2410.10">
    <property type="entry name" value="Hect, E3 ligase catalytic domain"/>
    <property type="match status" value="1"/>
</dbReference>
<evidence type="ECO:0000256" key="1">
    <source>
        <dbReference type="ARBA" id="ARBA00022679"/>
    </source>
</evidence>
<dbReference type="PROSITE" id="PS50237">
    <property type="entry name" value="HECT"/>
    <property type="match status" value="1"/>
</dbReference>
<reference evidence="4" key="1">
    <citation type="submission" date="2020-11" db="EMBL/GenBank/DDBJ databases">
        <authorList>
            <person name="Tran Van P."/>
        </authorList>
    </citation>
    <scope>NUCLEOTIDE SEQUENCE</scope>
</reference>
<evidence type="ECO:0000313" key="4">
    <source>
        <dbReference type="EMBL" id="CAD7234581.1"/>
    </source>
</evidence>
<keyword evidence="2 3" id="KW-0833">Ubl conjugation pathway</keyword>
<dbReference type="InterPro" id="IPR035983">
    <property type="entry name" value="Hect_E3_ubiquitin_ligase"/>
</dbReference>
<dbReference type="InterPro" id="IPR045322">
    <property type="entry name" value="HECTD1/TRIP12-like"/>
</dbReference>
<dbReference type="InterPro" id="IPR000569">
    <property type="entry name" value="HECT_dom"/>
</dbReference>
<feature type="non-terminal residue" evidence="4">
    <location>
        <position position="382"/>
    </location>
</feature>
<proteinExistence type="inferred from homology"/>
<dbReference type="EMBL" id="OB669132">
    <property type="protein sequence ID" value="CAD7234581.1"/>
    <property type="molecule type" value="Genomic_DNA"/>
</dbReference>
<dbReference type="OrthoDB" id="271273at2759"/>
<protein>
    <recommendedName>
        <fullName evidence="3">E3 ubiquitin-protein ligase</fullName>
        <ecNumber evidence="3">2.3.2.26</ecNumber>
    </recommendedName>
</protein>
<organism evidence="4">
    <name type="scientific">Cyprideis torosa</name>
    <dbReference type="NCBI Taxonomy" id="163714"/>
    <lineage>
        <taxon>Eukaryota</taxon>
        <taxon>Metazoa</taxon>
        <taxon>Ecdysozoa</taxon>
        <taxon>Arthropoda</taxon>
        <taxon>Crustacea</taxon>
        <taxon>Oligostraca</taxon>
        <taxon>Ostracoda</taxon>
        <taxon>Podocopa</taxon>
        <taxon>Podocopida</taxon>
        <taxon>Cytherocopina</taxon>
        <taxon>Cytheroidea</taxon>
        <taxon>Cytherideidae</taxon>
        <taxon>Cyprideis</taxon>
    </lineage>
</organism>
<dbReference type="Pfam" id="PF00632">
    <property type="entry name" value="HECT"/>
    <property type="match status" value="1"/>
</dbReference>
<keyword evidence="1 3" id="KW-0808">Transferase</keyword>
<evidence type="ECO:0000256" key="3">
    <source>
        <dbReference type="RuleBase" id="RU369009"/>
    </source>
</evidence>
<accession>A0A7R8WMK3</accession>
<name>A0A7R8WMK3_9CRUS</name>
<dbReference type="GO" id="GO:0000209">
    <property type="term" value="P:protein polyubiquitination"/>
    <property type="evidence" value="ECO:0007669"/>
    <property type="project" value="TreeGrafter"/>
</dbReference>
<dbReference type="EC" id="2.3.2.26" evidence="3"/>
<comment type="similarity">
    <text evidence="3">Belongs to the UPL family. K-HECT subfamily.</text>
</comment>
<gene>
    <name evidence="4" type="ORF">CTOB1V02_LOCUS12397</name>
</gene>
<dbReference type="GO" id="GO:0043161">
    <property type="term" value="P:proteasome-mediated ubiquitin-dependent protein catabolic process"/>
    <property type="evidence" value="ECO:0007669"/>
    <property type="project" value="TreeGrafter"/>
</dbReference>
<comment type="catalytic activity">
    <reaction evidence="3">
        <text>S-ubiquitinyl-[E2 ubiquitin-conjugating enzyme]-L-cysteine + [acceptor protein]-L-lysine = [E2 ubiquitin-conjugating enzyme]-L-cysteine + N(6)-ubiquitinyl-[acceptor protein]-L-lysine.</text>
        <dbReference type="EC" id="2.3.2.26"/>
    </reaction>
</comment>
<comment type="function">
    <text evidence="3">E3 ubiquitin-protein ligase which accepts ubiquitin from an E2 ubiquitin-conjugating enzyme in the form of a thioester and then directly transfers the ubiquitin to targeted substrates.</text>
</comment>
<dbReference type="PANTHER" id="PTHR45670:SF13">
    <property type="entry name" value="E3 UBIQUITIN-PROTEIN LIGASE TRIP12"/>
    <property type="match status" value="1"/>
</dbReference>
<dbReference type="Gene3D" id="3.30.2160.10">
    <property type="entry name" value="Hect, E3 ligase catalytic domain"/>
    <property type="match status" value="1"/>
</dbReference>
<dbReference type="PANTHER" id="PTHR45670">
    <property type="entry name" value="E3 UBIQUITIN-PROTEIN LIGASE TRIP12"/>
    <property type="match status" value="1"/>
</dbReference>
<dbReference type="GO" id="GO:0061630">
    <property type="term" value="F:ubiquitin protein ligase activity"/>
    <property type="evidence" value="ECO:0007669"/>
    <property type="project" value="UniProtKB-UniRule"/>
</dbReference>
<dbReference type="GO" id="GO:0006974">
    <property type="term" value="P:DNA damage response"/>
    <property type="evidence" value="ECO:0007669"/>
    <property type="project" value="TreeGrafter"/>
</dbReference>
<dbReference type="FunFam" id="3.30.2410.10:FF:000005">
    <property type="entry name" value="E3 ubiquitin-protein ligase TRIP12 isoform X1"/>
    <property type="match status" value="1"/>
</dbReference>
<sequence length="382" mass="43315">QNESSERVAPRLERRRKKVSRTGILEQAEKLMSDMSGSKAVLEIEFEDEVGTGLGPTLEFYTLVSLELRQPERGLWRETSGASGGLFPKPLPHGAKGSNVNQLRSKFRFLGRLFGRSLMDQRLLDIPLARPFYKWLLGREGEMEVADLIDIDPLLGQTFVKLLDLAKDAQANAAEVESLYLDFTLPGKEGIELMKGGKNISVAASNLEQYLELVLHWTLVEGPRPLMESFREGFEEAIPLHSLTVFYPHEMDGLFCGNTRWEKWDTCMLMESCRPDHGYTHDSRAIRWFFEILSSYEEEEQRTFLQFLTGTPRLPVGGFRSLNPPLRIVRKTVSTGECPDAFLPSVMTCVNYLKLPDYSSLEIMREKLRIAATDGSGTFHLS</sequence>
<dbReference type="AlphaFoldDB" id="A0A7R8WMK3"/>
<comment type="pathway">
    <text evidence="3">Protein modification; protein ubiquitination.</text>
</comment>